<evidence type="ECO:0000313" key="3">
    <source>
        <dbReference type="Proteomes" id="UP000887116"/>
    </source>
</evidence>
<keyword evidence="3" id="KW-1185">Reference proteome</keyword>
<proteinExistence type="predicted"/>
<feature type="compositionally biased region" description="Basic and acidic residues" evidence="1">
    <location>
        <begin position="1"/>
        <end position="14"/>
    </location>
</feature>
<comment type="caution">
    <text evidence="2">The sequence shown here is derived from an EMBL/GenBank/DDBJ whole genome shotgun (WGS) entry which is preliminary data.</text>
</comment>
<dbReference type="AlphaFoldDB" id="A0A8X6IGU5"/>
<protein>
    <submittedName>
        <fullName evidence="2">Uncharacterized protein</fullName>
    </submittedName>
</protein>
<sequence length="74" mass="8330">MRKERRRHDDENVGRTRLVLPEGKTGSSGRGEHLRKYPPISSLTRSIPLIECLGVGTFSFNISPSGSSRQHQKK</sequence>
<evidence type="ECO:0000313" key="2">
    <source>
        <dbReference type="EMBL" id="GFR04485.1"/>
    </source>
</evidence>
<gene>
    <name evidence="2" type="ORF">TNCT_106711</name>
</gene>
<reference evidence="2" key="1">
    <citation type="submission" date="2020-07" db="EMBL/GenBank/DDBJ databases">
        <title>Multicomponent nature underlies the extraordinary mechanical properties of spider dragline silk.</title>
        <authorList>
            <person name="Kono N."/>
            <person name="Nakamura H."/>
            <person name="Mori M."/>
            <person name="Yoshida Y."/>
            <person name="Ohtoshi R."/>
            <person name="Malay A.D."/>
            <person name="Moran D.A.P."/>
            <person name="Tomita M."/>
            <person name="Numata K."/>
            <person name="Arakawa K."/>
        </authorList>
    </citation>
    <scope>NUCLEOTIDE SEQUENCE</scope>
</reference>
<organism evidence="2 3">
    <name type="scientific">Trichonephila clavata</name>
    <name type="common">Joro spider</name>
    <name type="synonym">Nephila clavata</name>
    <dbReference type="NCBI Taxonomy" id="2740835"/>
    <lineage>
        <taxon>Eukaryota</taxon>
        <taxon>Metazoa</taxon>
        <taxon>Ecdysozoa</taxon>
        <taxon>Arthropoda</taxon>
        <taxon>Chelicerata</taxon>
        <taxon>Arachnida</taxon>
        <taxon>Araneae</taxon>
        <taxon>Araneomorphae</taxon>
        <taxon>Entelegynae</taxon>
        <taxon>Araneoidea</taxon>
        <taxon>Nephilidae</taxon>
        <taxon>Trichonephila</taxon>
    </lineage>
</organism>
<name>A0A8X6IGU5_TRICU</name>
<evidence type="ECO:0000256" key="1">
    <source>
        <dbReference type="SAM" id="MobiDB-lite"/>
    </source>
</evidence>
<feature type="region of interest" description="Disordered" evidence="1">
    <location>
        <begin position="1"/>
        <end position="40"/>
    </location>
</feature>
<dbReference type="EMBL" id="BMAO01015814">
    <property type="protein sequence ID" value="GFR04485.1"/>
    <property type="molecule type" value="Genomic_DNA"/>
</dbReference>
<accession>A0A8X6IGU5</accession>
<dbReference type="Proteomes" id="UP000887116">
    <property type="component" value="Unassembled WGS sequence"/>
</dbReference>